<dbReference type="EMBL" id="SEYY01022587">
    <property type="protein sequence ID" value="KAB7495456.1"/>
    <property type="molecule type" value="Genomic_DNA"/>
</dbReference>
<keyword evidence="3" id="KW-1185">Reference proteome</keyword>
<accession>A0A5N5SN72</accession>
<evidence type="ECO:0000256" key="1">
    <source>
        <dbReference type="SAM" id="MobiDB-lite"/>
    </source>
</evidence>
<protein>
    <submittedName>
        <fullName evidence="2">Uncharacterized protein</fullName>
    </submittedName>
</protein>
<evidence type="ECO:0000313" key="3">
    <source>
        <dbReference type="Proteomes" id="UP000326759"/>
    </source>
</evidence>
<reference evidence="2 3" key="1">
    <citation type="journal article" date="2019" name="PLoS Biol.">
        <title>Sex chromosomes control vertical transmission of feminizing Wolbachia symbionts in an isopod.</title>
        <authorList>
            <person name="Becking T."/>
            <person name="Chebbi M.A."/>
            <person name="Giraud I."/>
            <person name="Moumen B."/>
            <person name="Laverre T."/>
            <person name="Caubet Y."/>
            <person name="Peccoud J."/>
            <person name="Gilbert C."/>
            <person name="Cordaux R."/>
        </authorList>
    </citation>
    <scope>NUCLEOTIDE SEQUENCE [LARGE SCALE GENOMIC DNA]</scope>
    <source>
        <strain evidence="2">ANa2</strain>
        <tissue evidence="2">Whole body excluding digestive tract and cuticle</tissue>
    </source>
</reference>
<dbReference type="Proteomes" id="UP000326759">
    <property type="component" value="Unassembled WGS sequence"/>
</dbReference>
<gene>
    <name evidence="2" type="ORF">Anas_08794</name>
</gene>
<proteinExistence type="predicted"/>
<name>A0A5N5SN72_9CRUS</name>
<organism evidence="2 3">
    <name type="scientific">Armadillidium nasatum</name>
    <dbReference type="NCBI Taxonomy" id="96803"/>
    <lineage>
        <taxon>Eukaryota</taxon>
        <taxon>Metazoa</taxon>
        <taxon>Ecdysozoa</taxon>
        <taxon>Arthropoda</taxon>
        <taxon>Crustacea</taxon>
        <taxon>Multicrustacea</taxon>
        <taxon>Malacostraca</taxon>
        <taxon>Eumalacostraca</taxon>
        <taxon>Peracarida</taxon>
        <taxon>Isopoda</taxon>
        <taxon>Oniscidea</taxon>
        <taxon>Crinocheta</taxon>
        <taxon>Armadillidiidae</taxon>
        <taxon>Armadillidium</taxon>
    </lineage>
</organism>
<dbReference type="AlphaFoldDB" id="A0A5N5SN72"/>
<feature type="region of interest" description="Disordered" evidence="1">
    <location>
        <begin position="48"/>
        <end position="73"/>
    </location>
</feature>
<evidence type="ECO:0000313" key="2">
    <source>
        <dbReference type="EMBL" id="KAB7495456.1"/>
    </source>
</evidence>
<sequence>MLCLNGLTLVQILRKVYPFFSAEVAESVVESNKKKLANIPWFRRERFQSSDSSEFSDGLDLISTDSEEDRGSNRRDKSFFFVISIILNVLA</sequence>
<comment type="caution">
    <text evidence="2">The sequence shown here is derived from an EMBL/GenBank/DDBJ whole genome shotgun (WGS) entry which is preliminary data.</text>
</comment>